<feature type="compositionally biased region" description="Low complexity" evidence="1">
    <location>
        <begin position="12"/>
        <end position="31"/>
    </location>
</feature>
<dbReference type="EMBL" id="CAJNDS010002748">
    <property type="protein sequence ID" value="CAE7583434.1"/>
    <property type="molecule type" value="Genomic_DNA"/>
</dbReference>
<evidence type="ECO:0000256" key="1">
    <source>
        <dbReference type="SAM" id="MobiDB-lite"/>
    </source>
</evidence>
<comment type="caution">
    <text evidence="2">The sequence shown here is derived from an EMBL/GenBank/DDBJ whole genome shotgun (WGS) entry which is preliminary data.</text>
</comment>
<sequence length="380" mass="41730">MQFLSSFTKSLSPTTSTGNQSQPSQSSSGSSEVEKLFADAEQVQDRLVGVIVTISASASYDHNFREVRPETVPGEKVSTYSVDLFAAPKLQGFLSGQELEGLWAELVADIRSVAADSVTFNWECCGACSDKGFCTAQGTPPTWSLFSWSAHSPTMSFIAFALQSGFSVMCSDFSLKALLSEWSDELLGPNPFVRLPGSCDQQFQLEFFPQHLTHEDVPQQLQVVGELCTRDGKAVVKALGDTILYTLNPRRRATDRYTLKVLTVVTAWTGSAMAEAMKCEIEHGDMKKRGAAGHVALSYPSGGQLITSMGHWIELTRINTSAESIMEVAARNFGQAEVSKHQTKLSSARNEFERQRCLQEVSKEMIQKSVPSAFKSRTKY</sequence>
<keyword evidence="3" id="KW-1185">Reference proteome</keyword>
<feature type="compositionally biased region" description="Polar residues" evidence="1">
    <location>
        <begin position="1"/>
        <end position="11"/>
    </location>
</feature>
<protein>
    <submittedName>
        <fullName evidence="2">SCN11A protein</fullName>
    </submittedName>
</protein>
<accession>A0A812UWZ1</accession>
<reference evidence="2" key="1">
    <citation type="submission" date="2021-02" db="EMBL/GenBank/DDBJ databases">
        <authorList>
            <person name="Dougan E. K."/>
            <person name="Rhodes N."/>
            <person name="Thang M."/>
            <person name="Chan C."/>
        </authorList>
    </citation>
    <scope>NUCLEOTIDE SEQUENCE</scope>
</reference>
<dbReference type="Proteomes" id="UP000604046">
    <property type="component" value="Unassembled WGS sequence"/>
</dbReference>
<dbReference type="AlphaFoldDB" id="A0A812UWZ1"/>
<feature type="region of interest" description="Disordered" evidence="1">
    <location>
        <begin position="1"/>
        <end position="33"/>
    </location>
</feature>
<organism evidence="2 3">
    <name type="scientific">Symbiodinium natans</name>
    <dbReference type="NCBI Taxonomy" id="878477"/>
    <lineage>
        <taxon>Eukaryota</taxon>
        <taxon>Sar</taxon>
        <taxon>Alveolata</taxon>
        <taxon>Dinophyceae</taxon>
        <taxon>Suessiales</taxon>
        <taxon>Symbiodiniaceae</taxon>
        <taxon>Symbiodinium</taxon>
    </lineage>
</organism>
<dbReference type="OrthoDB" id="427224at2759"/>
<proteinExistence type="predicted"/>
<gene>
    <name evidence="2" type="primary">SCN11A</name>
    <name evidence="2" type="ORF">SNAT2548_LOCUS33281</name>
</gene>
<evidence type="ECO:0000313" key="3">
    <source>
        <dbReference type="Proteomes" id="UP000604046"/>
    </source>
</evidence>
<evidence type="ECO:0000313" key="2">
    <source>
        <dbReference type="EMBL" id="CAE7583434.1"/>
    </source>
</evidence>
<name>A0A812UWZ1_9DINO</name>